<dbReference type="InterPro" id="IPR018392">
    <property type="entry name" value="LysM"/>
</dbReference>
<dbReference type="EMBL" id="VUNI01000011">
    <property type="protein sequence ID" value="MST74888.1"/>
    <property type="molecule type" value="Genomic_DNA"/>
</dbReference>
<keyword evidence="2" id="KW-0812">Transmembrane</keyword>
<dbReference type="Gene3D" id="3.10.350.10">
    <property type="entry name" value="LysM domain"/>
    <property type="match status" value="1"/>
</dbReference>
<protein>
    <submittedName>
        <fullName evidence="4">LysM peptidoglycan-binding domain-containing protein</fullName>
    </submittedName>
</protein>
<sequence length="401" mass="46733">MGDIQQTTQRNLKNIQQIGSPDEEDKIYIEKSAYDRIHREELQDKRVFVLMGHTECTGGRYATFVEAAIPVVDIEFVQNIPKWNNHSWSEVFRDIKRAYESYIIVGWALDIKGMPPKISMELEAVHREQFGGAHQVLFLLDSMERDEFFYITCKNHLRQKQGFYIYYEPEYVRRVDVELETLDRNERENASDWRISDHIPDWRVDNEETTQERRMEKREKSQTKEREKPKYRQMLKQNEKKPEQHQSVSYVMSAAVVLLIGIIGVGAYRTRNQMYDLQHAINTISFQKQDTEEAVKQQPETENRDNTDTSVQESTETQSTETMSIPVDEVPGIEQKEVSGDAALAKPSEEPVSYCVQKGDTLRSICRERYGNLDRLSEICSLNGISDPDAIYDGQILKMPQ</sequence>
<gene>
    <name evidence="4" type="ORF">FYJ75_07565</name>
</gene>
<dbReference type="SMART" id="SM00257">
    <property type="entry name" value="LysM"/>
    <property type="match status" value="1"/>
</dbReference>
<proteinExistence type="predicted"/>
<keyword evidence="2" id="KW-0472">Membrane</keyword>
<feature type="domain" description="LysM" evidence="3">
    <location>
        <begin position="352"/>
        <end position="399"/>
    </location>
</feature>
<dbReference type="PROSITE" id="PS51782">
    <property type="entry name" value="LYSM"/>
    <property type="match status" value="1"/>
</dbReference>
<feature type="region of interest" description="Disordered" evidence="1">
    <location>
        <begin position="205"/>
        <end position="247"/>
    </location>
</feature>
<feature type="compositionally biased region" description="Low complexity" evidence="1">
    <location>
        <begin position="308"/>
        <end position="322"/>
    </location>
</feature>
<keyword evidence="2" id="KW-1133">Transmembrane helix</keyword>
<keyword evidence="5" id="KW-1185">Reference proteome</keyword>
<feature type="compositionally biased region" description="Basic and acidic residues" evidence="1">
    <location>
        <begin position="289"/>
        <end position="307"/>
    </location>
</feature>
<organism evidence="4 5">
    <name type="scientific">Roseburia porci</name>
    <dbReference type="NCBI Taxonomy" id="2605790"/>
    <lineage>
        <taxon>Bacteria</taxon>
        <taxon>Bacillati</taxon>
        <taxon>Bacillota</taxon>
        <taxon>Clostridia</taxon>
        <taxon>Lachnospirales</taxon>
        <taxon>Lachnospiraceae</taxon>
        <taxon>Roseburia</taxon>
    </lineage>
</organism>
<dbReference type="Proteomes" id="UP000474024">
    <property type="component" value="Unassembled WGS sequence"/>
</dbReference>
<dbReference type="RefSeq" id="WP_154429856.1">
    <property type="nucleotide sequence ID" value="NZ_VUNI01000011.1"/>
</dbReference>
<feature type="region of interest" description="Disordered" evidence="1">
    <location>
        <begin position="288"/>
        <end position="323"/>
    </location>
</feature>
<dbReference type="InterPro" id="IPR036779">
    <property type="entry name" value="LysM_dom_sf"/>
</dbReference>
<feature type="compositionally biased region" description="Basic and acidic residues" evidence="1">
    <location>
        <begin position="205"/>
        <end position="230"/>
    </location>
</feature>
<accession>A0A6L5YRH4</accession>
<reference evidence="4 5" key="1">
    <citation type="submission" date="2019-08" db="EMBL/GenBank/DDBJ databases">
        <title>In-depth cultivation of the pig gut microbiome towards novel bacterial diversity and tailored functional studies.</title>
        <authorList>
            <person name="Wylensek D."/>
            <person name="Hitch T.C.A."/>
            <person name="Clavel T."/>
        </authorList>
    </citation>
    <scope>NUCLEOTIDE SEQUENCE [LARGE SCALE GENOMIC DNA]</scope>
    <source>
        <strain evidence="4 5">MUC/MUC-530-WT-4D</strain>
    </source>
</reference>
<comment type="caution">
    <text evidence="4">The sequence shown here is derived from an EMBL/GenBank/DDBJ whole genome shotgun (WGS) entry which is preliminary data.</text>
</comment>
<evidence type="ECO:0000259" key="3">
    <source>
        <dbReference type="PROSITE" id="PS51782"/>
    </source>
</evidence>
<evidence type="ECO:0000313" key="5">
    <source>
        <dbReference type="Proteomes" id="UP000474024"/>
    </source>
</evidence>
<name>A0A6L5YRH4_9FIRM</name>
<evidence type="ECO:0000313" key="4">
    <source>
        <dbReference type="EMBL" id="MST74888.1"/>
    </source>
</evidence>
<dbReference type="AlphaFoldDB" id="A0A6L5YRH4"/>
<dbReference type="CDD" id="cd00118">
    <property type="entry name" value="LysM"/>
    <property type="match status" value="1"/>
</dbReference>
<feature type="transmembrane region" description="Helical" evidence="2">
    <location>
        <begin position="248"/>
        <end position="268"/>
    </location>
</feature>
<evidence type="ECO:0000256" key="2">
    <source>
        <dbReference type="SAM" id="Phobius"/>
    </source>
</evidence>
<dbReference type="SUPFAM" id="SSF54106">
    <property type="entry name" value="LysM domain"/>
    <property type="match status" value="1"/>
</dbReference>
<dbReference type="Pfam" id="PF01476">
    <property type="entry name" value="LysM"/>
    <property type="match status" value="1"/>
</dbReference>
<evidence type="ECO:0000256" key="1">
    <source>
        <dbReference type="SAM" id="MobiDB-lite"/>
    </source>
</evidence>